<protein>
    <submittedName>
        <fullName evidence="2">Uncharacterized protein</fullName>
    </submittedName>
</protein>
<feature type="transmembrane region" description="Helical" evidence="1">
    <location>
        <begin position="37"/>
        <end position="59"/>
    </location>
</feature>
<proteinExistence type="predicted"/>
<dbReference type="STRING" id="1321606.SAMD00020551_0617"/>
<organism evidence="2 3">
    <name type="scientific">Mesobacillus selenatarsenatis (strain DSM 18680 / JCM 14380 / FERM P-15431 / SF-1)</name>
    <dbReference type="NCBI Taxonomy" id="1321606"/>
    <lineage>
        <taxon>Bacteria</taxon>
        <taxon>Bacillati</taxon>
        <taxon>Bacillota</taxon>
        <taxon>Bacilli</taxon>
        <taxon>Bacillales</taxon>
        <taxon>Bacillaceae</taxon>
        <taxon>Mesobacillus</taxon>
    </lineage>
</organism>
<evidence type="ECO:0000313" key="3">
    <source>
        <dbReference type="Proteomes" id="UP000031014"/>
    </source>
</evidence>
<keyword evidence="1" id="KW-1133">Transmembrane helix</keyword>
<keyword evidence="1" id="KW-0812">Transmembrane</keyword>
<accession>A0A0A8X0E2</accession>
<evidence type="ECO:0000313" key="2">
    <source>
        <dbReference type="EMBL" id="GAM12482.1"/>
    </source>
</evidence>
<gene>
    <name evidence="2" type="ORF">SAMD00020551_0617</name>
</gene>
<sequence length="97" mass="10867">MPESVGMILTLLMNIALFGVANYFAVKDSARNIKRRIIAGLVFLLFTPVIFFSTLYLGFTWDDSGWGAGILTVIYTGLYILNGLILLVSSIHIYFRK</sequence>
<dbReference type="AlphaFoldDB" id="A0A0A8X0E2"/>
<dbReference type="OrthoDB" id="2932346at2"/>
<dbReference type="Proteomes" id="UP000031014">
    <property type="component" value="Unassembled WGS sequence"/>
</dbReference>
<comment type="caution">
    <text evidence="2">The sequence shown here is derived from an EMBL/GenBank/DDBJ whole genome shotgun (WGS) entry which is preliminary data.</text>
</comment>
<keyword evidence="3" id="KW-1185">Reference proteome</keyword>
<feature type="transmembrane region" description="Helical" evidence="1">
    <location>
        <begin position="6"/>
        <end position="25"/>
    </location>
</feature>
<dbReference type="RefSeq" id="WP_041964414.1">
    <property type="nucleotide sequence ID" value="NZ_BASE01000012.1"/>
</dbReference>
<name>A0A0A8X0E2_MESS1</name>
<dbReference type="EMBL" id="BASE01000012">
    <property type="protein sequence ID" value="GAM12482.1"/>
    <property type="molecule type" value="Genomic_DNA"/>
</dbReference>
<keyword evidence="1" id="KW-0472">Membrane</keyword>
<feature type="transmembrane region" description="Helical" evidence="1">
    <location>
        <begin position="65"/>
        <end position="95"/>
    </location>
</feature>
<evidence type="ECO:0000256" key="1">
    <source>
        <dbReference type="SAM" id="Phobius"/>
    </source>
</evidence>
<reference evidence="2 3" key="1">
    <citation type="submission" date="2013-06" db="EMBL/GenBank/DDBJ databases">
        <title>Whole genome shotgun sequence of Bacillus selenatarsenatis SF-1.</title>
        <authorList>
            <person name="Kuroda M."/>
            <person name="Sei K."/>
            <person name="Yamashita M."/>
            <person name="Ike M."/>
        </authorList>
    </citation>
    <scope>NUCLEOTIDE SEQUENCE [LARGE SCALE GENOMIC DNA]</scope>
    <source>
        <strain evidence="2 3">SF-1</strain>
    </source>
</reference>